<dbReference type="Proteomes" id="UP000789706">
    <property type="component" value="Unassembled WGS sequence"/>
</dbReference>
<comment type="caution">
    <text evidence="5">The sequence shown here is derived from an EMBL/GenBank/DDBJ whole genome shotgun (WGS) entry which is preliminary data.</text>
</comment>
<sequence>MEEIQTIQTRLKTAAESLAAGNMKDAYFSYLNILELAAKELRNIKFVNNVVVLKPTSFNSLFNMSRTCLSSAEEIITKQNPLPPRRNPNLNIAIFPPTPQQEEHPHKTPPAVPPKPLRRSMKIGDIEISGCGRDAHVVSGEDDADSSDSDDEDDEYIGKRDSFLRRSDSLNVNSSIRRRSSSPSLTTTPRKRSNVTGGSVTDSPTDEESPCSSHITSPTTPASFYGAIAVPLSMPNLFDQQRPKMINVIPEEIPASPLLTKHSQLDQKIQTLESKLEEYRIITKRRKETGYLDVKNSDHPCSELSDEEIKDSIVKYGNTLLDLKRSITRSRKLVYKAASDPEILEFAPHMIAYQLTLIESAIFLEIDPLSLLSHSPKNPDSKITASTDFFNYLTRVIERSILLPLEASSRARVINHWVKVAVKLHELHNFQTLKAILSALGTPPIKRLKRTWICIPKKNMVKFEDLNELMSETRNYGKYREVMREGLLRKPTVPFLGTFIMDSTYLLAAVKTVGPTPVTPQLLQTLQKYQSGPKYNSTPPVSYIKASTKHHFRTATSISAALHRTGIWIPEKSVDELSCKREPHKHKGVSGSGRSSNPASWGGTTSNSIISNASSIYRGSTGSTVGGSGTSTGGNASTSSGMGRTGSTSGSGDSRPQNKMRDEKEKEDNNKSDKIKYGEIEKDMDENEEEVVTNSKRTSWRMGAMRVFGGYEHNDPQKSPTTMTSMLRSVSLSHPPHSPRNSVNFEVKSHAAATVTKVHARATNTNNPNNNSNNNSNNNNSNNTIKSKPFSYTSRRSLEETSISTPPPLLPKPATLMQRSSSSSSISSMGSVDGTTIITTITSTNTNANTNGSVASEVAAGGGALERNWQ</sequence>
<feature type="compositionally biased region" description="Polar residues" evidence="3">
    <location>
        <begin position="592"/>
        <end position="605"/>
    </location>
</feature>
<evidence type="ECO:0000259" key="4">
    <source>
        <dbReference type="PROSITE" id="PS50009"/>
    </source>
</evidence>
<organism evidence="5 6">
    <name type="scientific">Diversispora eburnea</name>
    <dbReference type="NCBI Taxonomy" id="1213867"/>
    <lineage>
        <taxon>Eukaryota</taxon>
        <taxon>Fungi</taxon>
        <taxon>Fungi incertae sedis</taxon>
        <taxon>Mucoromycota</taxon>
        <taxon>Glomeromycotina</taxon>
        <taxon>Glomeromycetes</taxon>
        <taxon>Diversisporales</taxon>
        <taxon>Diversisporaceae</taxon>
        <taxon>Diversispora</taxon>
    </lineage>
</organism>
<evidence type="ECO:0000313" key="6">
    <source>
        <dbReference type="Proteomes" id="UP000789706"/>
    </source>
</evidence>
<dbReference type="PANTHER" id="PTHR23113:SF99">
    <property type="entry name" value="RASGEF DOMAIN-CONTAINING PROTEIN"/>
    <property type="match status" value="1"/>
</dbReference>
<dbReference type="GO" id="GO:0007264">
    <property type="term" value="P:small GTPase-mediated signal transduction"/>
    <property type="evidence" value="ECO:0007669"/>
    <property type="project" value="InterPro"/>
</dbReference>
<dbReference type="InterPro" id="IPR023578">
    <property type="entry name" value="Ras_GEF_dom_sf"/>
</dbReference>
<dbReference type="PANTHER" id="PTHR23113">
    <property type="entry name" value="GUANINE NUCLEOTIDE EXCHANGE FACTOR"/>
    <property type="match status" value="1"/>
</dbReference>
<feature type="compositionally biased region" description="Polar residues" evidence="3">
    <location>
        <begin position="194"/>
        <end position="203"/>
    </location>
</feature>
<evidence type="ECO:0000256" key="2">
    <source>
        <dbReference type="PROSITE-ProRule" id="PRU00168"/>
    </source>
</evidence>
<protein>
    <submittedName>
        <fullName evidence="5">3535_t:CDS:1</fullName>
    </submittedName>
</protein>
<feature type="compositionally biased region" description="Basic and acidic residues" evidence="3">
    <location>
        <begin position="659"/>
        <end position="681"/>
    </location>
</feature>
<keyword evidence="6" id="KW-1185">Reference proteome</keyword>
<feature type="compositionally biased region" description="Low complexity" evidence="3">
    <location>
        <begin position="820"/>
        <end position="831"/>
    </location>
</feature>
<feature type="compositionally biased region" description="Low complexity" evidence="3">
    <location>
        <begin position="633"/>
        <end position="654"/>
    </location>
</feature>
<feature type="region of interest" description="Disordered" evidence="3">
    <location>
        <begin position="620"/>
        <end position="695"/>
    </location>
</feature>
<dbReference type="InterPro" id="IPR036964">
    <property type="entry name" value="RASGEF_cat_dom_sf"/>
</dbReference>
<accession>A0A9N9FK73</accession>
<reference evidence="5" key="1">
    <citation type="submission" date="2021-06" db="EMBL/GenBank/DDBJ databases">
        <authorList>
            <person name="Kallberg Y."/>
            <person name="Tangrot J."/>
            <person name="Rosling A."/>
        </authorList>
    </citation>
    <scope>NUCLEOTIDE SEQUENCE</scope>
    <source>
        <strain evidence="5">AZ414A</strain>
    </source>
</reference>
<feature type="compositionally biased region" description="Polar residues" evidence="3">
    <location>
        <begin position="790"/>
        <end position="804"/>
    </location>
</feature>
<feature type="region of interest" description="Disordered" evidence="3">
    <location>
        <begin position="131"/>
        <end position="162"/>
    </location>
</feature>
<keyword evidence="1 2" id="KW-0344">Guanine-nucleotide releasing factor</keyword>
<feature type="compositionally biased region" description="Acidic residues" evidence="3">
    <location>
        <begin position="140"/>
        <end position="155"/>
    </location>
</feature>
<evidence type="ECO:0000256" key="3">
    <source>
        <dbReference type="SAM" id="MobiDB-lite"/>
    </source>
</evidence>
<feature type="domain" description="Ras-GEF" evidence="4">
    <location>
        <begin position="347"/>
        <end position="584"/>
    </location>
</feature>
<dbReference type="GO" id="GO:0005085">
    <property type="term" value="F:guanyl-nucleotide exchange factor activity"/>
    <property type="evidence" value="ECO:0007669"/>
    <property type="project" value="UniProtKB-KW"/>
</dbReference>
<dbReference type="AlphaFoldDB" id="A0A9N9FK73"/>
<feature type="region of interest" description="Disordered" evidence="3">
    <location>
        <begin position="174"/>
        <end position="218"/>
    </location>
</feature>
<dbReference type="SUPFAM" id="SSF48366">
    <property type="entry name" value="Ras GEF"/>
    <property type="match status" value="1"/>
</dbReference>
<name>A0A9N9FK73_9GLOM</name>
<feature type="region of interest" description="Disordered" evidence="3">
    <location>
        <begin position="579"/>
        <end position="606"/>
    </location>
</feature>
<dbReference type="SMART" id="SM00147">
    <property type="entry name" value="RasGEF"/>
    <property type="match status" value="1"/>
</dbReference>
<evidence type="ECO:0000256" key="1">
    <source>
        <dbReference type="ARBA" id="ARBA00022658"/>
    </source>
</evidence>
<evidence type="ECO:0000313" key="5">
    <source>
        <dbReference type="EMBL" id="CAG8542696.1"/>
    </source>
</evidence>
<feature type="region of interest" description="Disordered" evidence="3">
    <location>
        <begin position="761"/>
        <end position="831"/>
    </location>
</feature>
<dbReference type="OrthoDB" id="546434at2759"/>
<dbReference type="Pfam" id="PF00617">
    <property type="entry name" value="RasGEF"/>
    <property type="match status" value="1"/>
</dbReference>
<feature type="region of interest" description="Disordered" evidence="3">
    <location>
        <begin position="79"/>
        <end position="118"/>
    </location>
</feature>
<proteinExistence type="predicted"/>
<feature type="compositionally biased region" description="Acidic residues" evidence="3">
    <location>
        <begin position="682"/>
        <end position="691"/>
    </location>
</feature>
<gene>
    <name evidence="5" type="ORF">DEBURN_LOCUS6693</name>
</gene>
<dbReference type="Gene3D" id="1.10.840.10">
    <property type="entry name" value="Ras guanine-nucleotide exchange factors catalytic domain"/>
    <property type="match status" value="1"/>
</dbReference>
<dbReference type="EMBL" id="CAJVPK010000718">
    <property type="protein sequence ID" value="CAG8542696.1"/>
    <property type="molecule type" value="Genomic_DNA"/>
</dbReference>
<feature type="compositionally biased region" description="Low complexity" evidence="3">
    <location>
        <begin position="763"/>
        <end position="784"/>
    </location>
</feature>
<dbReference type="InterPro" id="IPR008937">
    <property type="entry name" value="Ras-like_GEF"/>
</dbReference>
<dbReference type="InterPro" id="IPR001895">
    <property type="entry name" value="RASGEF_cat_dom"/>
</dbReference>
<dbReference type="PROSITE" id="PS50009">
    <property type="entry name" value="RASGEF_CAT"/>
    <property type="match status" value="1"/>
</dbReference>